<keyword evidence="5" id="KW-0223">Dioxygenase</keyword>
<comment type="catalytic activity">
    <reaction evidence="9">
        <text>[ribosomal protein uS12]-L-proline + 2-oxoglutarate + O2 = [ribosomal protein uS12]-(3S)-3-hydroxy-L-proline + succinate + CO2</text>
        <dbReference type="Rhea" id="RHEA:54156"/>
        <dbReference type="Rhea" id="RHEA-COMP:13816"/>
        <dbReference type="Rhea" id="RHEA-COMP:13818"/>
        <dbReference type="ChEBI" id="CHEBI:15379"/>
        <dbReference type="ChEBI" id="CHEBI:16526"/>
        <dbReference type="ChEBI" id="CHEBI:16810"/>
        <dbReference type="ChEBI" id="CHEBI:30031"/>
        <dbReference type="ChEBI" id="CHEBI:50342"/>
        <dbReference type="ChEBI" id="CHEBI:85428"/>
    </reaction>
</comment>
<keyword evidence="3" id="KW-0479">Metal-binding</keyword>
<reference evidence="12 13" key="1">
    <citation type="submission" date="2015-04" db="EMBL/GenBank/DDBJ databases">
        <title>Lasius niger genome sequencing.</title>
        <authorList>
            <person name="Konorov E.A."/>
            <person name="Nikitin M.A."/>
            <person name="Kirill M.V."/>
            <person name="Chang P."/>
        </authorList>
    </citation>
    <scope>NUCLEOTIDE SEQUENCE [LARGE SCALE GENOMIC DNA]</scope>
    <source>
        <tissue evidence="12">Whole</tissue>
    </source>
</reference>
<evidence type="ECO:0000256" key="4">
    <source>
        <dbReference type="ARBA" id="ARBA00022896"/>
    </source>
</evidence>
<dbReference type="Pfam" id="PF10637">
    <property type="entry name" value="Ofd1_CTDD"/>
    <property type="match status" value="1"/>
</dbReference>
<dbReference type="Pfam" id="PF13661">
    <property type="entry name" value="2OG-FeII_Oxy_4"/>
    <property type="match status" value="1"/>
</dbReference>
<dbReference type="PANTHER" id="PTHR12117:SF0">
    <property type="entry name" value="PROLYL 3-HYDROXYLASE OGFOD1"/>
    <property type="match status" value="1"/>
</dbReference>
<keyword evidence="7" id="KW-0408">Iron</keyword>
<dbReference type="AlphaFoldDB" id="A0A0J7LAS9"/>
<dbReference type="InterPro" id="IPR006620">
    <property type="entry name" value="Pro_4_hyd_alph"/>
</dbReference>
<evidence type="ECO:0000256" key="7">
    <source>
        <dbReference type="ARBA" id="ARBA00023004"/>
    </source>
</evidence>
<evidence type="ECO:0000256" key="2">
    <source>
        <dbReference type="ARBA" id="ARBA00007443"/>
    </source>
</evidence>
<dbReference type="PROSITE" id="PS51471">
    <property type="entry name" value="FE2OG_OXY"/>
    <property type="match status" value="1"/>
</dbReference>
<dbReference type="InterPro" id="IPR051842">
    <property type="entry name" value="uS12_prolyl_hydroxylase"/>
</dbReference>
<evidence type="ECO:0000313" key="13">
    <source>
        <dbReference type="Proteomes" id="UP000036403"/>
    </source>
</evidence>
<dbReference type="GO" id="GO:0005737">
    <property type="term" value="C:cytoplasm"/>
    <property type="evidence" value="ECO:0007669"/>
    <property type="project" value="TreeGrafter"/>
</dbReference>
<dbReference type="OrthoDB" id="430522at2759"/>
<evidence type="ECO:0000256" key="5">
    <source>
        <dbReference type="ARBA" id="ARBA00022964"/>
    </source>
</evidence>
<keyword evidence="13" id="KW-1185">Reference proteome</keyword>
<name>A0A0J7LAS9_LASNI</name>
<proteinExistence type="inferred from homology"/>
<keyword evidence="4" id="KW-0847">Vitamin C</keyword>
<dbReference type="GO" id="GO:0031418">
    <property type="term" value="F:L-ascorbic acid binding"/>
    <property type="evidence" value="ECO:0007669"/>
    <property type="project" value="UniProtKB-KW"/>
</dbReference>
<dbReference type="InterPro" id="IPR019601">
    <property type="entry name" value="Oxoglutarate/Fe-dep_Oase_C"/>
</dbReference>
<protein>
    <recommendedName>
        <fullName evidence="8">uS12 prolyl 3-hydroxylase</fullName>
    </recommendedName>
</protein>
<feature type="domain" description="Fe2OG dioxygenase" evidence="11">
    <location>
        <begin position="121"/>
        <end position="223"/>
    </location>
</feature>
<dbReference type="GO" id="GO:0006449">
    <property type="term" value="P:regulation of translational termination"/>
    <property type="evidence" value="ECO:0007669"/>
    <property type="project" value="TreeGrafter"/>
</dbReference>
<feature type="region of interest" description="Disordered" evidence="10">
    <location>
        <begin position="439"/>
        <end position="503"/>
    </location>
</feature>
<comment type="caution">
    <text evidence="12">The sequence shown here is derived from an EMBL/GenBank/DDBJ whole genome shotgun (WGS) entry which is preliminary data.</text>
</comment>
<dbReference type="GO" id="GO:0005506">
    <property type="term" value="F:iron ion binding"/>
    <property type="evidence" value="ECO:0007669"/>
    <property type="project" value="InterPro"/>
</dbReference>
<evidence type="ECO:0000256" key="8">
    <source>
        <dbReference type="ARBA" id="ARBA00029938"/>
    </source>
</evidence>
<evidence type="ECO:0000256" key="10">
    <source>
        <dbReference type="SAM" id="MobiDB-lite"/>
    </source>
</evidence>
<dbReference type="PaxDb" id="67767-A0A0J7LAS9"/>
<feature type="compositionally biased region" description="Acidic residues" evidence="10">
    <location>
        <begin position="462"/>
        <end position="485"/>
    </location>
</feature>
<comment type="cofactor">
    <cofactor evidence="1">
        <name>L-ascorbate</name>
        <dbReference type="ChEBI" id="CHEBI:38290"/>
    </cofactor>
</comment>
<evidence type="ECO:0000256" key="3">
    <source>
        <dbReference type="ARBA" id="ARBA00022723"/>
    </source>
</evidence>
<evidence type="ECO:0000259" key="11">
    <source>
        <dbReference type="PROSITE" id="PS51471"/>
    </source>
</evidence>
<dbReference type="EMBL" id="LBMM01000045">
    <property type="protein sequence ID" value="KMR05180.1"/>
    <property type="molecule type" value="Genomic_DNA"/>
</dbReference>
<dbReference type="PANTHER" id="PTHR12117">
    <property type="entry name" value="HISTONE ACETYLTRANSFERASE COMPLEX"/>
    <property type="match status" value="1"/>
</dbReference>
<dbReference type="Gene3D" id="2.60.120.620">
    <property type="entry name" value="q2cbj1_9rhob like domain"/>
    <property type="match status" value="2"/>
</dbReference>
<dbReference type="InterPro" id="IPR005123">
    <property type="entry name" value="Oxoglu/Fe-dep_dioxygenase_dom"/>
</dbReference>
<dbReference type="InterPro" id="IPR039558">
    <property type="entry name" value="TPA1/OFD1_N"/>
</dbReference>
<dbReference type="STRING" id="67767.A0A0J7LAS9"/>
<feature type="compositionally biased region" description="Polar residues" evidence="10">
    <location>
        <begin position="445"/>
        <end position="455"/>
    </location>
</feature>
<keyword evidence="6" id="KW-0560">Oxidoreductase</keyword>
<feature type="compositionally biased region" description="Low complexity" evidence="10">
    <location>
        <begin position="397"/>
        <end position="411"/>
    </location>
</feature>
<feature type="region of interest" description="Disordered" evidence="10">
    <location>
        <begin position="394"/>
        <end position="422"/>
    </location>
</feature>
<evidence type="ECO:0000256" key="6">
    <source>
        <dbReference type="ARBA" id="ARBA00023002"/>
    </source>
</evidence>
<evidence type="ECO:0000313" key="12">
    <source>
        <dbReference type="EMBL" id="KMR05180.1"/>
    </source>
</evidence>
<evidence type="ECO:0000256" key="9">
    <source>
        <dbReference type="ARBA" id="ARBA00047444"/>
    </source>
</evidence>
<dbReference type="GO" id="GO:0031543">
    <property type="term" value="F:peptidyl-proline dioxygenase activity"/>
    <property type="evidence" value="ECO:0007669"/>
    <property type="project" value="TreeGrafter"/>
</dbReference>
<evidence type="ECO:0000256" key="1">
    <source>
        <dbReference type="ARBA" id="ARBA00001961"/>
    </source>
</evidence>
<comment type="similarity">
    <text evidence="2">Belongs to the TPA1 family.</text>
</comment>
<dbReference type="SMART" id="SM00702">
    <property type="entry name" value="P4Hc"/>
    <property type="match status" value="1"/>
</dbReference>
<sequence length="561" mass="65066">MVDQDLFSEHIYSTKFQEEFKKYWHSQSDFKNVDFEIMSKPFKICRISNFLKNERFIENLKCELENYDHKRKDTDLYQFEKSDDLCDASDYCTQMLYQSFQKDLASWMERNTNIKLNALNTTVSMSSARYYETDYLLCHDDNMGDRRIAYILYLSKGWTEEDGGALDLFDTNEHGSPMKVVKSLIPEYNSLVFFEVVDNSYHQVAEVITDVKCRWSINGWFHGPLRECSPKSPRTESIKNFIEPSTTKVKLSTWISKRYLLPSIMDQLHEDFLKTSYISLGDFLKESVYKQITNDLTSQDISWQMVGPADIRHYEIADEQTLPKLLKDFYNLFKSISFFQLLWKYTELDLVPDKKTMRPKMTIELQRWSAGCYTLLYDKLLLNDSEVKIPQLDDNTSTKASAGASTSKSTTESILNESQSKRKRIDTFCPTMTSLSRKKKVTKYLDTQSDVSTESPSKDPGYEADESESPSPQDEELSPQDEELSPDGILGTLDSDNENDSDNDEYKLDVIMQFHTLNNQGPKTGNTIDFIDPSQQQGTLIQIPPLDNHLCLVYRSLMSRL</sequence>
<dbReference type="Proteomes" id="UP000036403">
    <property type="component" value="Unassembled WGS sequence"/>
</dbReference>
<gene>
    <name evidence="12" type="ORF">RF55_171</name>
</gene>
<organism evidence="12 13">
    <name type="scientific">Lasius niger</name>
    <name type="common">Black garden ant</name>
    <dbReference type="NCBI Taxonomy" id="67767"/>
    <lineage>
        <taxon>Eukaryota</taxon>
        <taxon>Metazoa</taxon>
        <taxon>Ecdysozoa</taxon>
        <taxon>Arthropoda</taxon>
        <taxon>Hexapoda</taxon>
        <taxon>Insecta</taxon>
        <taxon>Pterygota</taxon>
        <taxon>Neoptera</taxon>
        <taxon>Endopterygota</taxon>
        <taxon>Hymenoptera</taxon>
        <taxon>Apocrita</taxon>
        <taxon>Aculeata</taxon>
        <taxon>Formicoidea</taxon>
        <taxon>Formicidae</taxon>
        <taxon>Formicinae</taxon>
        <taxon>Lasius</taxon>
        <taxon>Lasius</taxon>
    </lineage>
</organism>
<accession>A0A0J7LAS9</accession>